<dbReference type="STRING" id="77097.SAMN04490369_102442"/>
<evidence type="ECO:0000313" key="13">
    <source>
        <dbReference type="Proteomes" id="UP000501053"/>
    </source>
</evidence>
<reference evidence="10 13" key="3">
    <citation type="submission" date="2020-03" db="EMBL/GenBank/DDBJ databases">
        <title>Complete Genome Sequence of Halomonas meridiana strain Eplume2, isolated from hydrothermal-plume in the north east Pacific Ocean.</title>
        <authorList>
            <person name="Kurihara Y."/>
            <person name="Kawai S."/>
            <person name="Sakai A."/>
            <person name="Galipon J."/>
            <person name="Arakawa K."/>
        </authorList>
    </citation>
    <scope>NUCLEOTIDE SEQUENCE [LARGE SCALE GENOMIC DNA]</scope>
    <source>
        <strain evidence="10 13">Eplume2</strain>
    </source>
</reference>
<keyword evidence="5 11" id="KW-0418">Kinase</keyword>
<evidence type="ECO:0000259" key="8">
    <source>
        <dbReference type="Pfam" id="PF01288"/>
    </source>
</evidence>
<dbReference type="RefSeq" id="WP_044629668.1">
    <property type="nucleotide sequence ID" value="NZ_AP022821.1"/>
</dbReference>
<dbReference type="EC" id="2.7.6.3" evidence="2"/>
<dbReference type="InterPro" id="IPR035907">
    <property type="entry name" value="Hppk_sf"/>
</dbReference>
<dbReference type="NCBIfam" id="TIGR01498">
    <property type="entry name" value="folK"/>
    <property type="match status" value="1"/>
</dbReference>
<dbReference type="GO" id="GO:0046654">
    <property type="term" value="P:tetrahydrofolate biosynthetic process"/>
    <property type="evidence" value="ECO:0007669"/>
    <property type="project" value="UniProtKB-UniPathway"/>
</dbReference>
<evidence type="ECO:0000256" key="7">
    <source>
        <dbReference type="ARBA" id="ARBA00022909"/>
    </source>
</evidence>
<evidence type="ECO:0000256" key="6">
    <source>
        <dbReference type="ARBA" id="ARBA00022840"/>
    </source>
</evidence>
<keyword evidence="6" id="KW-0067">ATP-binding</keyword>
<evidence type="ECO:0000313" key="9">
    <source>
        <dbReference type="EMBL" id="BCA92785.1"/>
    </source>
</evidence>
<dbReference type="EMBL" id="AP022821">
    <property type="protein sequence ID" value="BCA92785.1"/>
    <property type="molecule type" value="Genomic_DNA"/>
</dbReference>
<name>A0A0D7UWJ3_9GAMM</name>
<evidence type="ECO:0000313" key="11">
    <source>
        <dbReference type="EMBL" id="SEN79093.1"/>
    </source>
</evidence>
<evidence type="ECO:0000256" key="3">
    <source>
        <dbReference type="ARBA" id="ARBA00022679"/>
    </source>
</evidence>
<reference evidence="11 12" key="1">
    <citation type="submission" date="2016-10" db="EMBL/GenBank/DDBJ databases">
        <authorList>
            <person name="de Groot N.N."/>
        </authorList>
    </citation>
    <scope>NUCLEOTIDE SEQUENCE [LARGE SCALE GENOMIC DNA]</scope>
    <source>
        <strain evidence="11 12">558</strain>
    </source>
</reference>
<dbReference type="PANTHER" id="PTHR43071">
    <property type="entry name" value="2-AMINO-4-HYDROXY-6-HYDROXYMETHYLDIHYDROPTERIDINE PYROPHOSPHOKINASE"/>
    <property type="match status" value="1"/>
</dbReference>
<keyword evidence="7" id="KW-0289">Folate biosynthesis</keyword>
<dbReference type="CDD" id="cd00483">
    <property type="entry name" value="HPPK"/>
    <property type="match status" value="1"/>
</dbReference>
<dbReference type="EMBL" id="FODB01000024">
    <property type="protein sequence ID" value="SEN79093.1"/>
    <property type="molecule type" value="Genomic_DNA"/>
</dbReference>
<evidence type="ECO:0000313" key="10">
    <source>
        <dbReference type="EMBL" id="BCB71110.1"/>
    </source>
</evidence>
<dbReference type="GO" id="GO:0046656">
    <property type="term" value="P:folic acid biosynthetic process"/>
    <property type="evidence" value="ECO:0007669"/>
    <property type="project" value="UniProtKB-KW"/>
</dbReference>
<dbReference type="Gene3D" id="3.30.70.560">
    <property type="entry name" value="7,8-Dihydro-6-hydroxymethylpterin-pyrophosphokinase HPPK"/>
    <property type="match status" value="1"/>
</dbReference>
<proteinExistence type="predicted"/>
<comment type="pathway">
    <text evidence="1">Cofactor biosynthesis; tetrahydrofolate biosynthesis; 2-amino-4-hydroxy-6-hydroxymethyl-7,8-dihydropteridine diphosphate from 7,8-dihydroneopterin triphosphate: step 4/4.</text>
</comment>
<dbReference type="Pfam" id="PF01288">
    <property type="entry name" value="HPPK"/>
    <property type="match status" value="1"/>
</dbReference>
<keyword evidence="13" id="KW-1185">Reference proteome</keyword>
<evidence type="ECO:0000256" key="2">
    <source>
        <dbReference type="ARBA" id="ARBA00013253"/>
    </source>
</evidence>
<dbReference type="Proteomes" id="UP000501053">
    <property type="component" value="Chromosome"/>
</dbReference>
<dbReference type="InterPro" id="IPR000550">
    <property type="entry name" value="Hppk"/>
</dbReference>
<dbReference type="GO" id="GO:0016301">
    <property type="term" value="F:kinase activity"/>
    <property type="evidence" value="ECO:0007669"/>
    <property type="project" value="UniProtKB-KW"/>
</dbReference>
<protein>
    <recommendedName>
        <fullName evidence="2">2-amino-4-hydroxy-6-hydroxymethyldihydropteridine diphosphokinase</fullName>
        <ecNumber evidence="2">2.7.6.3</ecNumber>
    </recommendedName>
</protein>
<feature type="domain" description="7,8-dihydro-6-hydroxymethylpterin-pyrophosphokinase" evidence="8">
    <location>
        <begin position="6"/>
        <end position="131"/>
    </location>
</feature>
<reference evidence="9 14" key="2">
    <citation type="submission" date="2020-02" db="EMBL/GenBank/DDBJ databases">
        <title>Complete Genome Sequence of Halomonas meridiana strain BAA-801, Isolated from Deep Sea Thermal Vent.</title>
        <authorList>
            <person name="Takahashi Y."/>
            <person name="Takahashi H."/>
            <person name="Galipon J."/>
            <person name="Arakawa K."/>
        </authorList>
    </citation>
    <scope>NUCLEOTIDE SEQUENCE [LARGE SCALE GENOMIC DNA]</scope>
    <source>
        <strain evidence="9 14">Slthf1</strain>
    </source>
</reference>
<keyword evidence="4" id="KW-0547">Nucleotide-binding</keyword>
<accession>A0A0D7UWJ3</accession>
<dbReference type="AlphaFoldDB" id="A0A0D7UWJ3"/>
<accession>A0A1H8JE03</accession>
<dbReference type="GO" id="GO:0005524">
    <property type="term" value="F:ATP binding"/>
    <property type="evidence" value="ECO:0007669"/>
    <property type="project" value="UniProtKB-KW"/>
</dbReference>
<dbReference type="Proteomes" id="UP000199493">
    <property type="component" value="Unassembled WGS sequence"/>
</dbReference>
<dbReference type="UniPathway" id="UPA00077">
    <property type="reaction ID" value="UER00155"/>
</dbReference>
<dbReference type="SUPFAM" id="SSF55083">
    <property type="entry name" value="6-hydroxymethyl-7,8-dihydropterin pyrophosphokinase, HPPK"/>
    <property type="match status" value="1"/>
</dbReference>
<evidence type="ECO:0000313" key="12">
    <source>
        <dbReference type="Proteomes" id="UP000199493"/>
    </source>
</evidence>
<sequence length="181" mass="20525">MSLVTLSLGSNIDPDTHIRLCLDALEATFGRLQISRIFESEPVGFKDSRNFYNLVVAFDSDWSVGELQAWSKQLEIDHGRTPNMAKYSPRALDIDLLTVGSVCDTIDGVALPRAEITRNAFVLQPLAELLPNERHPACQTSYATLWKRFTLGDQRLWAIDFHWRGRWISQADPQPRAAMPR</sequence>
<dbReference type="OrthoDB" id="9790168at2"/>
<evidence type="ECO:0000256" key="1">
    <source>
        <dbReference type="ARBA" id="ARBA00005051"/>
    </source>
</evidence>
<dbReference type="PANTHER" id="PTHR43071:SF2">
    <property type="entry name" value="2-AMINO-4-HYDROXY-6-HYDROXYMETHYLDIHYDROPTERIDINE PYROPHOSPHOKINASE"/>
    <property type="match status" value="1"/>
</dbReference>
<evidence type="ECO:0000313" key="14">
    <source>
        <dbReference type="Proteomes" id="UP000503197"/>
    </source>
</evidence>
<organism evidence="9 14">
    <name type="scientific">Vreelandella aquamarina</name>
    <dbReference type="NCBI Taxonomy" id="77097"/>
    <lineage>
        <taxon>Bacteria</taxon>
        <taxon>Pseudomonadati</taxon>
        <taxon>Pseudomonadota</taxon>
        <taxon>Gammaproteobacteria</taxon>
        <taxon>Oceanospirillales</taxon>
        <taxon>Halomonadaceae</taxon>
        <taxon>Vreelandella</taxon>
    </lineage>
</organism>
<dbReference type="EMBL" id="AP022869">
    <property type="protein sequence ID" value="BCB71110.1"/>
    <property type="molecule type" value="Genomic_DNA"/>
</dbReference>
<evidence type="ECO:0000256" key="4">
    <source>
        <dbReference type="ARBA" id="ARBA00022741"/>
    </source>
</evidence>
<evidence type="ECO:0000256" key="5">
    <source>
        <dbReference type="ARBA" id="ARBA00022777"/>
    </source>
</evidence>
<gene>
    <name evidence="9" type="primary">folK-2</name>
    <name evidence="10" type="ORF">HMEPL2_14610</name>
    <name evidence="9" type="ORF">HMSLTHF_25600</name>
    <name evidence="11" type="ORF">SAMN04490369_102442</name>
</gene>
<keyword evidence="3" id="KW-0808">Transferase</keyword>
<dbReference type="Proteomes" id="UP000503197">
    <property type="component" value="Chromosome"/>
</dbReference>
<dbReference type="GO" id="GO:0003848">
    <property type="term" value="F:2-amino-4-hydroxy-6-hydroxymethyldihydropteridine diphosphokinase activity"/>
    <property type="evidence" value="ECO:0007669"/>
    <property type="project" value="UniProtKB-EC"/>
</dbReference>